<accession>A0A923PQA2</accession>
<dbReference type="InterPro" id="IPR052708">
    <property type="entry name" value="PxpC"/>
</dbReference>
<evidence type="ECO:0000256" key="3">
    <source>
        <dbReference type="ARBA" id="ARBA00022840"/>
    </source>
</evidence>
<dbReference type="Pfam" id="PF02626">
    <property type="entry name" value="CT_A_B"/>
    <property type="match status" value="1"/>
</dbReference>
<dbReference type="SMART" id="SM00797">
    <property type="entry name" value="AHS2"/>
    <property type="match status" value="1"/>
</dbReference>
<dbReference type="GO" id="GO:0016787">
    <property type="term" value="F:hydrolase activity"/>
    <property type="evidence" value="ECO:0007669"/>
    <property type="project" value="UniProtKB-KW"/>
</dbReference>
<dbReference type="Proteomes" id="UP000650081">
    <property type="component" value="Unassembled WGS sequence"/>
</dbReference>
<dbReference type="PANTHER" id="PTHR43309">
    <property type="entry name" value="5-OXOPROLINASE SUBUNIT C"/>
    <property type="match status" value="1"/>
</dbReference>
<keyword evidence="1" id="KW-0547">Nucleotide-binding</keyword>
<comment type="caution">
    <text evidence="5">The sequence shown here is derived from an EMBL/GenBank/DDBJ whole genome shotgun (WGS) entry which is preliminary data.</text>
</comment>
<keyword evidence="2" id="KW-0378">Hydrolase</keyword>
<keyword evidence="3" id="KW-0067">ATP-binding</keyword>
<evidence type="ECO:0000259" key="4">
    <source>
        <dbReference type="SMART" id="SM00797"/>
    </source>
</evidence>
<dbReference type="GO" id="GO:0005524">
    <property type="term" value="F:ATP binding"/>
    <property type="evidence" value="ECO:0007669"/>
    <property type="project" value="UniProtKB-KW"/>
</dbReference>
<dbReference type="RefSeq" id="WP_187468582.1">
    <property type="nucleotide sequence ID" value="NZ_JACSIT010000153.1"/>
</dbReference>
<dbReference type="InterPro" id="IPR003778">
    <property type="entry name" value="CT_A_B"/>
</dbReference>
<keyword evidence="6" id="KW-1185">Reference proteome</keyword>
<gene>
    <name evidence="5" type="ORF">H9S92_20550</name>
</gene>
<organism evidence="5 6">
    <name type="scientific">Neolewinella lacunae</name>
    <dbReference type="NCBI Taxonomy" id="1517758"/>
    <lineage>
        <taxon>Bacteria</taxon>
        <taxon>Pseudomonadati</taxon>
        <taxon>Bacteroidota</taxon>
        <taxon>Saprospiria</taxon>
        <taxon>Saprospirales</taxon>
        <taxon>Lewinellaceae</taxon>
        <taxon>Neolewinella</taxon>
    </lineage>
</organism>
<dbReference type="AlphaFoldDB" id="A0A923PQA2"/>
<dbReference type="InterPro" id="IPR029000">
    <property type="entry name" value="Cyclophilin-like_dom_sf"/>
</dbReference>
<protein>
    <submittedName>
        <fullName evidence="5">Biotin-dependent carboxyltransferase family protein</fullName>
    </submittedName>
</protein>
<dbReference type="PANTHER" id="PTHR43309:SF3">
    <property type="entry name" value="5-OXOPROLINASE SUBUNIT C"/>
    <property type="match status" value="1"/>
</dbReference>
<name>A0A923PQA2_9BACT</name>
<evidence type="ECO:0000313" key="5">
    <source>
        <dbReference type="EMBL" id="MBC6996575.1"/>
    </source>
</evidence>
<dbReference type="Gene3D" id="2.40.100.10">
    <property type="entry name" value="Cyclophilin-like"/>
    <property type="match status" value="1"/>
</dbReference>
<sequence>MAGTLSLHCIHPGGGAFVVDAGRPNLRALGIARGGAADPLARADANRLLGRATTATCLELTLTGGRWLFSGQGQIVLTGADFGWRLNGQPADTYSVVFLDGDYLLSGSQARHGLRGYLAINGNWDLPSAQGSVEEGLPGIPPIQKGWNVRIPWEREAAYRLDLPVPAPTTSSPLRVFPGPEWDTLPADWQRHLLQTSFRVARDSNRQGIRLESTSGHLPAPLPAAQRSLLSSPVLPGTVQLTPSGPILLGPTAQTVGGYPRVLVLATVEDHSQAFQTGLSASLAFQLVTTTP</sequence>
<dbReference type="EMBL" id="JACSIT010000153">
    <property type="protein sequence ID" value="MBC6996575.1"/>
    <property type="molecule type" value="Genomic_DNA"/>
</dbReference>
<reference evidence="5" key="1">
    <citation type="submission" date="2020-08" db="EMBL/GenBank/DDBJ databases">
        <title>Lewinella bacteria from marine environments.</title>
        <authorList>
            <person name="Zhong Y."/>
        </authorList>
    </citation>
    <scope>NUCLEOTIDE SEQUENCE</scope>
    <source>
        <strain evidence="5">KCTC 42187</strain>
    </source>
</reference>
<feature type="domain" description="Carboxyltransferase" evidence="4">
    <location>
        <begin position="28"/>
        <end position="290"/>
    </location>
</feature>
<evidence type="ECO:0000256" key="2">
    <source>
        <dbReference type="ARBA" id="ARBA00022801"/>
    </source>
</evidence>
<proteinExistence type="predicted"/>
<evidence type="ECO:0000313" key="6">
    <source>
        <dbReference type="Proteomes" id="UP000650081"/>
    </source>
</evidence>
<evidence type="ECO:0000256" key="1">
    <source>
        <dbReference type="ARBA" id="ARBA00022741"/>
    </source>
</evidence>